<dbReference type="Proteomes" id="UP001172101">
    <property type="component" value="Unassembled WGS sequence"/>
</dbReference>
<proteinExistence type="predicted"/>
<keyword evidence="3" id="KW-1185">Reference proteome</keyword>
<dbReference type="AlphaFoldDB" id="A0AA40E2T5"/>
<feature type="signal peptide" evidence="1">
    <location>
        <begin position="1"/>
        <end position="23"/>
    </location>
</feature>
<comment type="caution">
    <text evidence="2">The sequence shown here is derived from an EMBL/GenBank/DDBJ whole genome shotgun (WGS) entry which is preliminary data.</text>
</comment>
<gene>
    <name evidence="2" type="ORF">B0T26DRAFT_673828</name>
</gene>
<dbReference type="EMBL" id="JAUIRO010000003">
    <property type="protein sequence ID" value="KAK0722076.1"/>
    <property type="molecule type" value="Genomic_DNA"/>
</dbReference>
<evidence type="ECO:0008006" key="4">
    <source>
        <dbReference type="Google" id="ProtNLM"/>
    </source>
</evidence>
<organism evidence="2 3">
    <name type="scientific">Lasiosphaeria miniovina</name>
    <dbReference type="NCBI Taxonomy" id="1954250"/>
    <lineage>
        <taxon>Eukaryota</taxon>
        <taxon>Fungi</taxon>
        <taxon>Dikarya</taxon>
        <taxon>Ascomycota</taxon>
        <taxon>Pezizomycotina</taxon>
        <taxon>Sordariomycetes</taxon>
        <taxon>Sordariomycetidae</taxon>
        <taxon>Sordariales</taxon>
        <taxon>Lasiosphaeriaceae</taxon>
        <taxon>Lasiosphaeria</taxon>
    </lineage>
</organism>
<dbReference type="RefSeq" id="XP_060298000.1">
    <property type="nucleotide sequence ID" value="XM_060439643.1"/>
</dbReference>
<accession>A0AA40E2T5</accession>
<evidence type="ECO:0000313" key="3">
    <source>
        <dbReference type="Proteomes" id="UP001172101"/>
    </source>
</evidence>
<protein>
    <recommendedName>
        <fullName evidence="4">Secreted protein</fullName>
    </recommendedName>
</protein>
<evidence type="ECO:0000313" key="2">
    <source>
        <dbReference type="EMBL" id="KAK0722076.1"/>
    </source>
</evidence>
<reference evidence="2" key="1">
    <citation type="submission" date="2023-06" db="EMBL/GenBank/DDBJ databases">
        <title>Genome-scale phylogeny and comparative genomics of the fungal order Sordariales.</title>
        <authorList>
            <consortium name="Lawrence Berkeley National Laboratory"/>
            <person name="Hensen N."/>
            <person name="Bonometti L."/>
            <person name="Westerberg I."/>
            <person name="Brannstrom I.O."/>
            <person name="Guillou S."/>
            <person name="Cros-Aarteil S."/>
            <person name="Calhoun S."/>
            <person name="Haridas S."/>
            <person name="Kuo A."/>
            <person name="Mondo S."/>
            <person name="Pangilinan J."/>
            <person name="Riley R."/>
            <person name="LaButti K."/>
            <person name="Andreopoulos B."/>
            <person name="Lipzen A."/>
            <person name="Chen C."/>
            <person name="Yanf M."/>
            <person name="Daum C."/>
            <person name="Ng V."/>
            <person name="Clum A."/>
            <person name="Steindorff A."/>
            <person name="Ohm R."/>
            <person name="Martin F."/>
            <person name="Silar P."/>
            <person name="Natvig D."/>
            <person name="Lalanne C."/>
            <person name="Gautier V."/>
            <person name="Ament-velasquez S.L."/>
            <person name="Kruys A."/>
            <person name="Hutchinson M.I."/>
            <person name="Powell A.J."/>
            <person name="Barry K."/>
            <person name="Miller A.N."/>
            <person name="Grigoriev I.V."/>
            <person name="Debuchy R."/>
            <person name="Gladieux P."/>
            <person name="Thoren M.H."/>
            <person name="Johannesson H."/>
        </authorList>
    </citation>
    <scope>NUCLEOTIDE SEQUENCE</scope>
    <source>
        <strain evidence="2">SMH2392-1A</strain>
    </source>
</reference>
<feature type="chain" id="PRO_5041229795" description="Secreted protein" evidence="1">
    <location>
        <begin position="24"/>
        <end position="145"/>
    </location>
</feature>
<evidence type="ECO:0000256" key="1">
    <source>
        <dbReference type="SAM" id="SignalP"/>
    </source>
</evidence>
<sequence>MSLTLHNLFLFLLCLSLTPPSGGSEKQISCRDSLASGRPKCQKLLFQLGCIAEADHTISSGLVPSKSRAKSLGFLDVRCRLLPWTSAAPLKDTTATALASPSKFRLTEFWLRPPKKICSLARLGICSMRAVMNLPWLAAGLRMHT</sequence>
<dbReference type="GeneID" id="85322913"/>
<keyword evidence="1" id="KW-0732">Signal</keyword>
<name>A0AA40E2T5_9PEZI</name>